<dbReference type="Pfam" id="PF12680">
    <property type="entry name" value="SnoaL_2"/>
    <property type="match status" value="1"/>
</dbReference>
<dbReference type="RefSeq" id="WP_266598827.1">
    <property type="nucleotide sequence ID" value="NZ_JAPHNL010000100.1"/>
</dbReference>
<accession>A0ABT3TU49</accession>
<keyword evidence="3" id="KW-1185">Reference proteome</keyword>
<protein>
    <submittedName>
        <fullName evidence="2">Nuclear transport factor 2 family protein</fullName>
    </submittedName>
</protein>
<reference evidence="2" key="1">
    <citation type="submission" date="2022-10" db="EMBL/GenBank/DDBJ databases">
        <title>Streptomyces beihaiensis sp. nov., a chitin degrading actinobacterium, isolated from shrimp pond soil.</title>
        <authorList>
            <person name="Xie J."/>
            <person name="Shen N."/>
        </authorList>
    </citation>
    <scope>NUCLEOTIDE SEQUENCE</scope>
    <source>
        <strain evidence="2">GXMU-J5</strain>
    </source>
</reference>
<evidence type="ECO:0000313" key="2">
    <source>
        <dbReference type="EMBL" id="MCX3060315.1"/>
    </source>
</evidence>
<comment type="caution">
    <text evidence="2">The sequence shown here is derived from an EMBL/GenBank/DDBJ whole genome shotgun (WGS) entry which is preliminary data.</text>
</comment>
<dbReference type="Proteomes" id="UP001163064">
    <property type="component" value="Unassembled WGS sequence"/>
</dbReference>
<name>A0ABT3TU49_9ACTN</name>
<dbReference type="EMBL" id="JAPHNL010000100">
    <property type="protein sequence ID" value="MCX3060315.1"/>
    <property type="molecule type" value="Genomic_DNA"/>
</dbReference>
<evidence type="ECO:0000313" key="3">
    <source>
        <dbReference type="Proteomes" id="UP001163064"/>
    </source>
</evidence>
<sequence>MPSQTTPKSRVVKAIDELFVHLEADAVYRHWAENFRQHSPLVSDGREGLRTTIVQLGTLGFKYEMIRVLADGPWVVLHAHGGGVSQPFAVFNLLRVENDRLAEHWEVVQAQVTETASGHGVLDGPTEITDLDRTDDNRELIRSLFDKVLVGGDLGALAGYFDGDTLVQHSPDVADGVSALRGWLESGPRRYEKLDLLIADGNFVWAQSAGTVDGRPYVLNDLFRIADGKIVEHWDVIGEVPAQLPHENSLFATF</sequence>
<dbReference type="InterPro" id="IPR037401">
    <property type="entry name" value="SnoaL-like"/>
</dbReference>
<dbReference type="InterPro" id="IPR032710">
    <property type="entry name" value="NTF2-like_dom_sf"/>
</dbReference>
<evidence type="ECO:0000259" key="1">
    <source>
        <dbReference type="Pfam" id="PF12680"/>
    </source>
</evidence>
<proteinExistence type="predicted"/>
<dbReference type="Pfam" id="PF07366">
    <property type="entry name" value="SnoaL"/>
    <property type="match status" value="1"/>
</dbReference>
<dbReference type="SUPFAM" id="SSF54427">
    <property type="entry name" value="NTF2-like"/>
    <property type="match status" value="2"/>
</dbReference>
<feature type="domain" description="SnoaL-like" evidence="1">
    <location>
        <begin position="142"/>
        <end position="233"/>
    </location>
</feature>
<gene>
    <name evidence="2" type="ORF">OFY01_11225</name>
</gene>
<dbReference type="Gene3D" id="3.10.450.50">
    <property type="match status" value="2"/>
</dbReference>
<organism evidence="2 3">
    <name type="scientific">Streptomyces beihaiensis</name>
    <dbReference type="NCBI Taxonomy" id="2984495"/>
    <lineage>
        <taxon>Bacteria</taxon>
        <taxon>Bacillati</taxon>
        <taxon>Actinomycetota</taxon>
        <taxon>Actinomycetes</taxon>
        <taxon>Kitasatosporales</taxon>
        <taxon>Streptomycetaceae</taxon>
        <taxon>Streptomyces</taxon>
    </lineage>
</organism>
<dbReference type="InterPro" id="IPR009959">
    <property type="entry name" value="Cyclase_SnoaL-like"/>
</dbReference>